<gene>
    <name evidence="1" type="ORF">GXY80_09635</name>
</gene>
<evidence type="ECO:0000313" key="2">
    <source>
        <dbReference type="Proteomes" id="UP000777265"/>
    </source>
</evidence>
<protein>
    <submittedName>
        <fullName evidence="1">DUF1848 domain-containing protein</fullName>
    </submittedName>
</protein>
<dbReference type="AlphaFoldDB" id="A0A971M4J3"/>
<dbReference type="Pfam" id="PF08902">
    <property type="entry name" value="DUF1848"/>
    <property type="match status" value="1"/>
</dbReference>
<sequence length="318" mass="36505">MIISASRRTDIPAFYAEWFINRIRERYLFVQNPFSVHRFKRVDLSLSNVDVIVFWTKNPEPMIEYLDELTERRYRYYFQFTLTAYPRALEPDVPSVTTRLTTFKKLSEKIGREKVIWRFDPITFSSVTPEQRIIDDFGRLAKELHGAATRVVISFVDPYKTVQRNIKKLQKEEDIQFYDADRTMTQVQDVAATLAEVARAHSMEIVSCAEELDLSSVGIGHGRCIDDRLVSRLFGIAVTGKKDPSQREECQCVESQDIGQYNTCTHGCVYCYANFNKAQALKNRALHDPTSPFLVGHGADKAGPNRGQLGLFVDDQPK</sequence>
<reference evidence="1" key="1">
    <citation type="journal article" date="2020" name="Biotechnol. Biofuels">
        <title>New insights from the biogas microbiome by comprehensive genome-resolved metagenomics of nearly 1600 species originating from multiple anaerobic digesters.</title>
        <authorList>
            <person name="Campanaro S."/>
            <person name="Treu L."/>
            <person name="Rodriguez-R L.M."/>
            <person name="Kovalovszki A."/>
            <person name="Ziels R.M."/>
            <person name="Maus I."/>
            <person name="Zhu X."/>
            <person name="Kougias P.G."/>
            <person name="Basile A."/>
            <person name="Luo G."/>
            <person name="Schluter A."/>
            <person name="Konstantinidis K.T."/>
            <person name="Angelidaki I."/>
        </authorList>
    </citation>
    <scope>NUCLEOTIDE SEQUENCE</scope>
    <source>
        <strain evidence="1">AS06rmzACSIP_7</strain>
    </source>
</reference>
<proteinExistence type="predicted"/>
<dbReference type="Proteomes" id="UP000777265">
    <property type="component" value="Unassembled WGS sequence"/>
</dbReference>
<organism evidence="1 2">
    <name type="scientific">Syntrophorhabdus aromaticivorans</name>
    <dbReference type="NCBI Taxonomy" id="328301"/>
    <lineage>
        <taxon>Bacteria</taxon>
        <taxon>Pseudomonadati</taxon>
        <taxon>Thermodesulfobacteriota</taxon>
        <taxon>Syntrophorhabdia</taxon>
        <taxon>Syntrophorhabdales</taxon>
        <taxon>Syntrophorhabdaceae</taxon>
        <taxon>Syntrophorhabdus</taxon>
    </lineage>
</organism>
<accession>A0A971M4J3</accession>
<reference evidence="1" key="2">
    <citation type="submission" date="2020-01" db="EMBL/GenBank/DDBJ databases">
        <authorList>
            <person name="Campanaro S."/>
        </authorList>
    </citation>
    <scope>NUCLEOTIDE SEQUENCE</scope>
    <source>
        <strain evidence="1">AS06rmzACSIP_7</strain>
    </source>
</reference>
<name>A0A971M4J3_9BACT</name>
<evidence type="ECO:0000313" key="1">
    <source>
        <dbReference type="EMBL" id="NLW35725.1"/>
    </source>
</evidence>
<comment type="caution">
    <text evidence="1">The sequence shown here is derived from an EMBL/GenBank/DDBJ whole genome shotgun (WGS) entry which is preliminary data.</text>
</comment>
<dbReference type="InterPro" id="IPR014998">
    <property type="entry name" value="DUF1848"/>
</dbReference>
<dbReference type="EMBL" id="JAAYEE010000167">
    <property type="protein sequence ID" value="NLW35725.1"/>
    <property type="molecule type" value="Genomic_DNA"/>
</dbReference>